<dbReference type="GO" id="GO:0006310">
    <property type="term" value="P:DNA recombination"/>
    <property type="evidence" value="ECO:0007669"/>
    <property type="project" value="UniProtKB-KW"/>
</dbReference>
<evidence type="ECO:0000256" key="3">
    <source>
        <dbReference type="ARBA" id="ARBA00023172"/>
    </source>
</evidence>
<evidence type="ECO:0000259" key="5">
    <source>
        <dbReference type="PROSITE" id="PS51898"/>
    </source>
</evidence>
<dbReference type="CDD" id="cd01189">
    <property type="entry name" value="INT_ICEBs1_C_like"/>
    <property type="match status" value="1"/>
</dbReference>
<dbReference type="Pfam" id="PF14659">
    <property type="entry name" value="Phage_int_SAM_3"/>
    <property type="match status" value="1"/>
</dbReference>
<accession>A0A2P8QDG8</accession>
<evidence type="ECO:0000256" key="1">
    <source>
        <dbReference type="ARBA" id="ARBA00022908"/>
    </source>
</evidence>
<sequence>MSGKRGNGEGSIYPYRNSFAAYVWVDTPEGKRKRKYVYGKTRDAVHEKWIKLHAEAQKGPVATSTPTLAQYLSRWLKEVVEPDLKPKTAETYAMHVRLYIVPGLGSKRLDKLTVRDVRSWVNALLDQCQCCAQGLDAKRDTPRCCAAGDCCERIPSRRTVQDARAVLRSALTNAMTEELISKNVAGLVKVRSARKTKRHPWSVEEARQFLEAASAARDSLYAAYVLILVLGFRRGEVLGLTWESVNLDAGEITVQMQLQRINRRLVHDVTKTEASTATLPMPQICVTALQLRRKEQEASRQAASELWSESDFVFTTRYGTPFEPRNFNRQFAGRSASAGVRRIRLHDTRHTCGSLLAALDVHPRVAMQILRHSKIAVTMEVYTHVPSESTRRALRKLGKHLGKQDRK</sequence>
<feature type="domain" description="Core-binding (CB)" evidence="6">
    <location>
        <begin position="66"/>
        <end position="175"/>
    </location>
</feature>
<dbReference type="Proteomes" id="UP000240429">
    <property type="component" value="Unassembled WGS sequence"/>
</dbReference>
<keyword evidence="8" id="KW-1185">Reference proteome</keyword>
<dbReference type="GO" id="GO:0015074">
    <property type="term" value="P:DNA integration"/>
    <property type="evidence" value="ECO:0007669"/>
    <property type="project" value="UniProtKB-KW"/>
</dbReference>
<feature type="domain" description="Tyr recombinase" evidence="5">
    <location>
        <begin position="196"/>
        <end position="395"/>
    </location>
</feature>
<evidence type="ECO:0000256" key="4">
    <source>
        <dbReference type="PROSITE-ProRule" id="PRU01248"/>
    </source>
</evidence>
<dbReference type="PANTHER" id="PTHR30349">
    <property type="entry name" value="PHAGE INTEGRASE-RELATED"/>
    <property type="match status" value="1"/>
</dbReference>
<name>A0A2P8QDG8_9ACTN</name>
<keyword evidence="3" id="KW-0233">DNA recombination</keyword>
<dbReference type="InterPro" id="IPR044068">
    <property type="entry name" value="CB"/>
</dbReference>
<evidence type="ECO:0000313" key="8">
    <source>
        <dbReference type="Proteomes" id="UP000240429"/>
    </source>
</evidence>
<dbReference type="GO" id="GO:0003677">
    <property type="term" value="F:DNA binding"/>
    <property type="evidence" value="ECO:0007669"/>
    <property type="project" value="UniProtKB-UniRule"/>
</dbReference>
<dbReference type="InterPro" id="IPR002104">
    <property type="entry name" value="Integrase_catalytic"/>
</dbReference>
<gene>
    <name evidence="7" type="ORF">C6Y14_06575</name>
</gene>
<comment type="caution">
    <text evidence="7">The sequence shown here is derived from an EMBL/GenBank/DDBJ whole genome shotgun (WGS) entry which is preliminary data.</text>
</comment>
<keyword evidence="2 4" id="KW-0238">DNA-binding</keyword>
<dbReference type="Pfam" id="PF00589">
    <property type="entry name" value="Phage_integrase"/>
    <property type="match status" value="1"/>
</dbReference>
<dbReference type="Gene3D" id="1.10.150.130">
    <property type="match status" value="1"/>
</dbReference>
<dbReference type="Gene3D" id="1.10.443.10">
    <property type="entry name" value="Intergrase catalytic core"/>
    <property type="match status" value="1"/>
</dbReference>
<keyword evidence="1" id="KW-0229">DNA integration</keyword>
<evidence type="ECO:0000259" key="6">
    <source>
        <dbReference type="PROSITE" id="PS51900"/>
    </source>
</evidence>
<evidence type="ECO:0000313" key="7">
    <source>
        <dbReference type="EMBL" id="PSM44291.1"/>
    </source>
</evidence>
<protein>
    <submittedName>
        <fullName evidence="7">Site-specific integrase</fullName>
    </submittedName>
</protein>
<organism evidence="7 8">
    <name type="scientific">Streptomyces dioscori</name>
    <dbReference type="NCBI Taxonomy" id="2109333"/>
    <lineage>
        <taxon>Bacteria</taxon>
        <taxon>Bacillati</taxon>
        <taxon>Actinomycetota</taxon>
        <taxon>Actinomycetes</taxon>
        <taxon>Kitasatosporales</taxon>
        <taxon>Streptomycetaceae</taxon>
        <taxon>Streptomyces</taxon>
        <taxon>Streptomyces aurantiacus group</taxon>
    </lineage>
</organism>
<dbReference type="InterPro" id="IPR011010">
    <property type="entry name" value="DNA_brk_join_enz"/>
</dbReference>
<dbReference type="InterPro" id="IPR050090">
    <property type="entry name" value="Tyrosine_recombinase_XerCD"/>
</dbReference>
<dbReference type="InterPro" id="IPR010998">
    <property type="entry name" value="Integrase_recombinase_N"/>
</dbReference>
<dbReference type="OrthoDB" id="3175606at2"/>
<dbReference type="InterPro" id="IPR004107">
    <property type="entry name" value="Integrase_SAM-like_N"/>
</dbReference>
<dbReference type="PROSITE" id="PS51900">
    <property type="entry name" value="CB"/>
    <property type="match status" value="1"/>
</dbReference>
<evidence type="ECO:0000256" key="2">
    <source>
        <dbReference type="ARBA" id="ARBA00023125"/>
    </source>
</evidence>
<dbReference type="PROSITE" id="PS51898">
    <property type="entry name" value="TYR_RECOMBINASE"/>
    <property type="match status" value="1"/>
</dbReference>
<dbReference type="PANTHER" id="PTHR30349:SF91">
    <property type="entry name" value="INTA PROTEIN"/>
    <property type="match status" value="1"/>
</dbReference>
<proteinExistence type="predicted"/>
<reference evidence="7 8" key="1">
    <citation type="submission" date="2018-03" db="EMBL/GenBank/DDBJ databases">
        <title>Streptomyces dioscori sp. nov., a novel endophytic actinobacterium isolated from bulbil of Dioscorea bulbifera L.</title>
        <authorList>
            <person name="Zhikuan W."/>
        </authorList>
    </citation>
    <scope>NUCLEOTIDE SEQUENCE [LARGE SCALE GENOMIC DNA]</scope>
    <source>
        <strain evidence="7 8">A217</strain>
    </source>
</reference>
<dbReference type="AlphaFoldDB" id="A0A2P8QDG8"/>
<dbReference type="EMBL" id="PYBJ01000003">
    <property type="protein sequence ID" value="PSM44291.1"/>
    <property type="molecule type" value="Genomic_DNA"/>
</dbReference>
<dbReference type="InterPro" id="IPR013762">
    <property type="entry name" value="Integrase-like_cat_sf"/>
</dbReference>
<dbReference type="SUPFAM" id="SSF56349">
    <property type="entry name" value="DNA breaking-rejoining enzymes"/>
    <property type="match status" value="1"/>
</dbReference>